<evidence type="ECO:0000313" key="2">
    <source>
        <dbReference type="Proteomes" id="UP000037386"/>
    </source>
</evidence>
<name>A0A0M1N129_9MOLU</name>
<dbReference type="AlphaFoldDB" id="A0A0M1N129"/>
<gene>
    <name evidence="1" type="ORF">CPX_001317</name>
</gene>
<dbReference type="EMBL" id="LHCF01000001">
    <property type="protein sequence ID" value="KOR75755.1"/>
    <property type="molecule type" value="Genomic_DNA"/>
</dbReference>
<dbReference type="Proteomes" id="UP000037386">
    <property type="component" value="Unassembled WGS sequence"/>
</dbReference>
<comment type="caution">
    <text evidence="1">The sequence shown here is derived from an EMBL/GenBank/DDBJ whole genome shotgun (WGS) entry which is preliminary data.</text>
</comment>
<dbReference type="RefSeq" id="WP_235443170.1">
    <property type="nucleotide sequence ID" value="NZ_LHCF01000001.1"/>
</dbReference>
<accession>A0A0M1N129</accession>
<dbReference type="PATRIC" id="fig|479893.3.peg.96"/>
<protein>
    <submittedName>
        <fullName evidence="1">Uncharacterized protein</fullName>
    </submittedName>
</protein>
<proteinExistence type="predicted"/>
<organism evidence="1 2">
    <name type="scientific">Candidatus Phytoplasma pruni</name>
    <dbReference type="NCBI Taxonomy" id="479893"/>
    <lineage>
        <taxon>Bacteria</taxon>
        <taxon>Bacillati</taxon>
        <taxon>Mycoplasmatota</taxon>
        <taxon>Mollicutes</taxon>
        <taxon>Acholeplasmatales</taxon>
        <taxon>Acholeplasmataceae</taxon>
        <taxon>Candidatus Phytoplasma</taxon>
        <taxon>16SrIII (X-disease group)</taxon>
    </lineage>
</organism>
<evidence type="ECO:0000313" key="1">
    <source>
        <dbReference type="EMBL" id="KOR75755.1"/>
    </source>
</evidence>
<dbReference type="STRING" id="479893.CPX_001317"/>
<sequence length="139" mass="16804">MLNEPKKIYHNIKDLFVYYLTISSDQSKNQNLEKIFSFYVIKLSDKVTKMFTLHEIDQNIDLFQEQLELCLQTGDLEFFLQEKEINIILLFLESFYFAAEKMMTLEKEKYALFLLEAEKKNKNLFETEEHKRKLKKNLN</sequence>
<reference evidence="2" key="1">
    <citation type="submission" date="2015-05" db="EMBL/GenBank/DDBJ databases">
        <title>Draft genome sequence of 'Candidatus Phytoplasma Pruni' strain CX, a plant pathogenic bacterium.</title>
        <authorList>
            <person name="Lee I.-M."/>
            <person name="Bottner-Parker K.D."/>
            <person name="Shao J."/>
            <person name="Gundersen-Rindal D.E."/>
            <person name="Zhao Y."/>
            <person name="Davis R.E."/>
        </authorList>
    </citation>
    <scope>NUCLEOTIDE SEQUENCE [LARGE SCALE GENOMIC DNA]</scope>
    <source>
        <strain evidence="2">CX</strain>
    </source>
</reference>